<feature type="transmembrane region" description="Helical" evidence="2">
    <location>
        <begin position="6"/>
        <end position="24"/>
    </location>
</feature>
<gene>
    <name evidence="3" type="ORF">N5A92_10525</name>
</gene>
<keyword evidence="2" id="KW-0472">Membrane</keyword>
<accession>A0ABT2LLM0</accession>
<comment type="caution">
    <text evidence="3">The sequence shown here is derived from an EMBL/GenBank/DDBJ whole genome shotgun (WGS) entry which is preliminary data.</text>
</comment>
<dbReference type="EMBL" id="JAOCZP010000003">
    <property type="protein sequence ID" value="MCT7375465.1"/>
    <property type="molecule type" value="Genomic_DNA"/>
</dbReference>
<dbReference type="Proteomes" id="UP001320831">
    <property type="component" value="Unassembled WGS sequence"/>
</dbReference>
<dbReference type="RefSeq" id="WP_260902491.1">
    <property type="nucleotide sequence ID" value="NZ_JAOCZP010000003.1"/>
</dbReference>
<sequence>MDRRNWAIVAIAVLIIVVFGFMYWPTGDEPTASQEEPATEEPAEPEAAD</sequence>
<keyword evidence="2" id="KW-1133">Transmembrane helix</keyword>
<feature type="region of interest" description="Disordered" evidence="1">
    <location>
        <begin position="28"/>
        <end position="49"/>
    </location>
</feature>
<evidence type="ECO:0000256" key="2">
    <source>
        <dbReference type="SAM" id="Phobius"/>
    </source>
</evidence>
<keyword evidence="4" id="KW-1185">Reference proteome</keyword>
<proteinExistence type="predicted"/>
<feature type="compositionally biased region" description="Acidic residues" evidence="1">
    <location>
        <begin position="37"/>
        <end position="49"/>
    </location>
</feature>
<name>A0ABT2LLM0_9HYPH</name>
<evidence type="ECO:0000256" key="1">
    <source>
        <dbReference type="SAM" id="MobiDB-lite"/>
    </source>
</evidence>
<protein>
    <submittedName>
        <fullName evidence="3">Uncharacterized protein</fullName>
    </submittedName>
</protein>
<evidence type="ECO:0000313" key="3">
    <source>
        <dbReference type="EMBL" id="MCT7375465.1"/>
    </source>
</evidence>
<organism evidence="3 4">
    <name type="scientific">Chelativorans salis</name>
    <dbReference type="NCBI Taxonomy" id="2978478"/>
    <lineage>
        <taxon>Bacteria</taxon>
        <taxon>Pseudomonadati</taxon>
        <taxon>Pseudomonadota</taxon>
        <taxon>Alphaproteobacteria</taxon>
        <taxon>Hyphomicrobiales</taxon>
        <taxon>Phyllobacteriaceae</taxon>
        <taxon>Chelativorans</taxon>
    </lineage>
</organism>
<reference evidence="3 4" key="1">
    <citation type="submission" date="2022-09" db="EMBL/GenBank/DDBJ databases">
        <title>Chelativorans salina sp. nov., a novel slightly halophilic bacterium isolated from a saline lake sediment enrichment.</title>
        <authorList>
            <person name="Gao L."/>
            <person name="Fang B.-Z."/>
            <person name="Li W.-J."/>
        </authorList>
    </citation>
    <scope>NUCLEOTIDE SEQUENCE [LARGE SCALE GENOMIC DNA]</scope>
    <source>
        <strain evidence="3 4">EGI FJ00035</strain>
    </source>
</reference>
<evidence type="ECO:0000313" key="4">
    <source>
        <dbReference type="Proteomes" id="UP001320831"/>
    </source>
</evidence>
<keyword evidence="2" id="KW-0812">Transmembrane</keyword>